<feature type="domain" description="Tyrosine specific protein phosphatases" evidence="9">
    <location>
        <begin position="267"/>
        <end position="332"/>
    </location>
</feature>
<name>A0ABR1FBE6_9ASCO</name>
<dbReference type="InterPro" id="IPR000387">
    <property type="entry name" value="Tyr_Pase_dom"/>
</dbReference>
<evidence type="ECO:0000256" key="4">
    <source>
        <dbReference type="ARBA" id="ARBA00022801"/>
    </source>
</evidence>
<evidence type="ECO:0000313" key="11">
    <source>
        <dbReference type="Proteomes" id="UP001498771"/>
    </source>
</evidence>
<dbReference type="EC" id="3.1.3.48" evidence="2"/>
<dbReference type="InterPro" id="IPR050561">
    <property type="entry name" value="PTP"/>
</dbReference>
<dbReference type="PANTHER" id="PTHR23339">
    <property type="entry name" value="TYROSINE SPECIFIC PROTEIN PHOSPHATASE AND DUAL SPECIFICITY PROTEIN PHOSPHATASE"/>
    <property type="match status" value="1"/>
</dbReference>
<evidence type="ECO:0000256" key="6">
    <source>
        <dbReference type="ARBA" id="ARBA00023306"/>
    </source>
</evidence>
<dbReference type="SMART" id="SM00195">
    <property type="entry name" value="DSPc"/>
    <property type="match status" value="1"/>
</dbReference>
<feature type="region of interest" description="Disordered" evidence="7">
    <location>
        <begin position="383"/>
        <end position="418"/>
    </location>
</feature>
<reference evidence="10 11" key="1">
    <citation type="submission" date="2024-03" db="EMBL/GenBank/DDBJ databases">
        <title>Genome-scale model development and genomic sequencing of the oleaginous clade Lipomyces.</title>
        <authorList>
            <consortium name="Lawrence Berkeley National Laboratory"/>
            <person name="Czajka J.J."/>
            <person name="Han Y."/>
            <person name="Kim J."/>
            <person name="Mondo S.J."/>
            <person name="Hofstad B.A."/>
            <person name="Robles A."/>
            <person name="Haridas S."/>
            <person name="Riley R."/>
            <person name="LaButti K."/>
            <person name="Pangilinan J."/>
            <person name="Andreopoulos W."/>
            <person name="Lipzen A."/>
            <person name="Yan J."/>
            <person name="Wang M."/>
            <person name="Ng V."/>
            <person name="Grigoriev I.V."/>
            <person name="Spatafora J.W."/>
            <person name="Magnuson J.K."/>
            <person name="Baker S.E."/>
            <person name="Pomraning K.R."/>
        </authorList>
    </citation>
    <scope>NUCLEOTIDE SEQUENCE [LARGE SCALE GENOMIC DNA]</scope>
    <source>
        <strain evidence="10 11">Phaff 52-87</strain>
    </source>
</reference>
<dbReference type="InterPro" id="IPR020422">
    <property type="entry name" value="TYR_PHOSPHATASE_DUAL_dom"/>
</dbReference>
<dbReference type="Pfam" id="PF00782">
    <property type="entry name" value="DSPc"/>
    <property type="match status" value="1"/>
</dbReference>
<dbReference type="InterPro" id="IPR029021">
    <property type="entry name" value="Prot-tyrosine_phosphatase-like"/>
</dbReference>
<evidence type="ECO:0000259" key="9">
    <source>
        <dbReference type="PROSITE" id="PS50056"/>
    </source>
</evidence>
<dbReference type="InterPro" id="IPR003595">
    <property type="entry name" value="Tyr_Pase_cat"/>
</dbReference>
<comment type="similarity">
    <text evidence="1">Belongs to the protein-tyrosine phosphatase family. Non-receptor class CDC14 subfamily.</text>
</comment>
<evidence type="ECO:0000256" key="5">
    <source>
        <dbReference type="ARBA" id="ARBA00022912"/>
    </source>
</evidence>
<keyword evidence="4" id="KW-0378">Hydrolase</keyword>
<feature type="region of interest" description="Disordered" evidence="7">
    <location>
        <begin position="504"/>
        <end position="527"/>
    </location>
</feature>
<gene>
    <name evidence="10" type="ORF">BZA70DRAFT_5788</name>
</gene>
<dbReference type="InterPro" id="IPR044506">
    <property type="entry name" value="CDC14_C"/>
</dbReference>
<protein>
    <recommendedName>
        <fullName evidence="2">protein-tyrosine-phosphatase</fullName>
        <ecNumber evidence="2">3.1.3.48</ecNumber>
    </recommendedName>
</protein>
<keyword evidence="11" id="KW-1185">Reference proteome</keyword>
<evidence type="ECO:0000313" key="10">
    <source>
        <dbReference type="EMBL" id="KAK7207169.1"/>
    </source>
</evidence>
<dbReference type="EMBL" id="JBBJBU010000001">
    <property type="protein sequence ID" value="KAK7207169.1"/>
    <property type="molecule type" value="Genomic_DNA"/>
</dbReference>
<keyword evidence="3" id="KW-0132">Cell division</keyword>
<dbReference type="InterPro" id="IPR029260">
    <property type="entry name" value="DSPn"/>
</dbReference>
<dbReference type="SMART" id="SM00404">
    <property type="entry name" value="PTPc_motif"/>
    <property type="match status" value="1"/>
</dbReference>
<evidence type="ECO:0000256" key="1">
    <source>
        <dbReference type="ARBA" id="ARBA00007315"/>
    </source>
</evidence>
<evidence type="ECO:0000259" key="8">
    <source>
        <dbReference type="PROSITE" id="PS50054"/>
    </source>
</evidence>
<dbReference type="InterPro" id="IPR000340">
    <property type="entry name" value="Dual-sp_phosphatase_cat-dom"/>
</dbReference>
<dbReference type="CDD" id="cd14499">
    <property type="entry name" value="CDC14_C"/>
    <property type="match status" value="1"/>
</dbReference>
<organism evidence="10 11">
    <name type="scientific">Myxozyma melibiosi</name>
    <dbReference type="NCBI Taxonomy" id="54550"/>
    <lineage>
        <taxon>Eukaryota</taxon>
        <taxon>Fungi</taxon>
        <taxon>Dikarya</taxon>
        <taxon>Ascomycota</taxon>
        <taxon>Saccharomycotina</taxon>
        <taxon>Lipomycetes</taxon>
        <taxon>Lipomycetales</taxon>
        <taxon>Lipomycetaceae</taxon>
        <taxon>Myxozyma</taxon>
    </lineage>
</organism>
<dbReference type="SUPFAM" id="SSF52799">
    <property type="entry name" value="(Phosphotyrosine protein) phosphatases II"/>
    <property type="match status" value="2"/>
</dbReference>
<keyword evidence="6" id="KW-0131">Cell cycle</keyword>
<accession>A0ABR1FBE6</accession>
<dbReference type="InterPro" id="IPR016130">
    <property type="entry name" value="Tyr_Pase_AS"/>
</dbReference>
<dbReference type="PROSITE" id="PS50054">
    <property type="entry name" value="TYR_PHOSPHATASE_DUAL"/>
    <property type="match status" value="1"/>
</dbReference>
<dbReference type="RefSeq" id="XP_064770202.1">
    <property type="nucleotide sequence ID" value="XM_064915229.1"/>
</dbReference>
<keyword evidence="5" id="KW-0904">Protein phosphatase</keyword>
<comment type="caution">
    <text evidence="10">The sequence shown here is derived from an EMBL/GenBank/DDBJ whole genome shotgun (WGS) entry which is preliminary data.</text>
</comment>
<dbReference type="PROSITE" id="PS00383">
    <property type="entry name" value="TYR_PHOSPHATASE_1"/>
    <property type="match status" value="1"/>
</dbReference>
<evidence type="ECO:0000256" key="3">
    <source>
        <dbReference type="ARBA" id="ARBA00022618"/>
    </source>
</evidence>
<sequence length="527" mass="58522">MPPSLTSSPRRQRAVPTIEFLKDRLYLAASDSEPHDTDSAAYFTVDDALPYNAFHHDFGPLHIGHLYRFAMALHEVLAEEENKEKSVVFYSHTNPRSRANAACLLCCYMVLIQSWPPHLALAPIAQAEPPFMPFRDAGYSVADFTLSIQDIVYGVWKAKDKGLLDMREFNLEEYETYERVEMGDFNTIPPHFVAFASPQYNIAPDQTPQKQPLAVRNVLDFFVENGVDVVVRLNSPLYDKRLFENRGISHVDMIFEDGTCPEMDTVRNFIGICTEVVDENKMIAVHCKAGLGRTGCLIGAYLIYRYGFTANEVISYMRFMRPGMVVGPQQHWLYLHQQEFQEWRYTMGLGSPSSLLAGHRPLVPLSSLKDRVGSPRTPVRNILGEVENSASLPAPTPGQPRKSPRSRSVSAAVGNNSENEDILPTEIIGKKLMDDDDLVMEDGPKESLVVRKTRSASASPARRAVSYSAVTTTTTTMMTTTTTISPRNASNAAGRVRGVSGTISIEKGAKGPSGGVRKVSARTKRVL</sequence>
<dbReference type="CDD" id="cd17657">
    <property type="entry name" value="CDC14_N"/>
    <property type="match status" value="1"/>
</dbReference>
<dbReference type="Gene3D" id="3.90.190.10">
    <property type="entry name" value="Protein tyrosine phosphatase superfamily"/>
    <property type="match status" value="2"/>
</dbReference>
<dbReference type="PROSITE" id="PS50056">
    <property type="entry name" value="TYR_PHOSPHATASE_2"/>
    <property type="match status" value="1"/>
</dbReference>
<dbReference type="GeneID" id="90040741"/>
<feature type="compositionally biased region" description="Polar residues" evidence="7">
    <location>
        <begin position="406"/>
        <end position="417"/>
    </location>
</feature>
<dbReference type="Proteomes" id="UP001498771">
    <property type="component" value="Unassembled WGS sequence"/>
</dbReference>
<proteinExistence type="inferred from homology"/>
<feature type="domain" description="Tyrosine-protein phosphatase" evidence="8">
    <location>
        <begin position="184"/>
        <end position="346"/>
    </location>
</feature>
<evidence type="ECO:0000256" key="2">
    <source>
        <dbReference type="ARBA" id="ARBA00013064"/>
    </source>
</evidence>
<dbReference type="Pfam" id="PF14671">
    <property type="entry name" value="DSPn"/>
    <property type="match status" value="1"/>
</dbReference>
<evidence type="ECO:0000256" key="7">
    <source>
        <dbReference type="SAM" id="MobiDB-lite"/>
    </source>
</evidence>